<dbReference type="PANTHER" id="PTHR46455:SF6">
    <property type="entry name" value="RE22408P-RELATED"/>
    <property type="match status" value="1"/>
</dbReference>
<dbReference type="GO" id="GO:0008170">
    <property type="term" value="F:N-methyltransferase activity"/>
    <property type="evidence" value="ECO:0007669"/>
    <property type="project" value="UniProtKB-ARBA"/>
</dbReference>
<dbReference type="CDD" id="cd20071">
    <property type="entry name" value="SET_SMYD"/>
    <property type="match status" value="1"/>
</dbReference>
<dbReference type="AlphaFoldDB" id="A0A1S4FN81"/>
<dbReference type="Gene3D" id="2.170.270.10">
    <property type="entry name" value="SET domain"/>
    <property type="match status" value="1"/>
</dbReference>
<dbReference type="HOGENOM" id="CLU_024539_1_0_1"/>
<feature type="domain" description="SET" evidence="1">
    <location>
        <begin position="6"/>
        <end position="242"/>
    </location>
</feature>
<dbReference type="GO" id="GO:0008276">
    <property type="term" value="F:protein methyltransferase activity"/>
    <property type="evidence" value="ECO:0007669"/>
    <property type="project" value="UniProtKB-ARBA"/>
</dbReference>
<protein>
    <submittedName>
        <fullName evidence="2">AAEL009751-PA</fullName>
    </submittedName>
</protein>
<name>A0A1S4FN81_AEDAE</name>
<dbReference type="Gene3D" id="1.10.220.160">
    <property type="match status" value="1"/>
</dbReference>
<dbReference type="Gene3D" id="6.10.140.2220">
    <property type="match status" value="1"/>
</dbReference>
<accession>A0A1S4FN81</accession>
<evidence type="ECO:0000313" key="3">
    <source>
        <dbReference type="Proteomes" id="UP000682892"/>
    </source>
</evidence>
<dbReference type="SUPFAM" id="SSF82199">
    <property type="entry name" value="SET domain"/>
    <property type="match status" value="1"/>
</dbReference>
<evidence type="ECO:0000259" key="1">
    <source>
        <dbReference type="PROSITE" id="PS50280"/>
    </source>
</evidence>
<proteinExistence type="predicted"/>
<dbReference type="OrthoDB" id="77368at2759"/>
<sequence length="500" mass="57381">MARFEENCEILESDELGRYLVAKRDLARGQQILVEQPIVVGPYWDSGIRCLNCFRNSCTICRKCKRAPLCFDCTTHNETECEFYLNSGLNINFLFDHFNVVTPVRCLLLASSNRAKFDEMMTMEAHTEERRDTDIWNAHEKKVVRPLLENKAFDGKMENLKVTSELIQRICGFFDVNSFEIRGNMDDAQQEESLIRGLYPKAALMAHNCVSNTLISVDGDANLRLYVTTPVKKGEMLFYNYTRSLFGTFERRTHLKLGKYFVCTCSRCEDPTELGTHLSSVKCTGCDDGLCSYYAEENKWRCNKCAKELEETYVNNVLSDARKDAFECANNIDELERVIAKHSETLHPCNSIILELKQSLAGEIRNLCLFSPPSKVTEKLLLRKFHLCQEMLTILRVLEPGISRLTGIALYEYHVALWDLARKKFENKVIFVKELLEELAKAEGGLKESISMLLFEHPSTPEGQLTKRAMRDLKDLREEIKQTQAIVPEIKNGQKVVKVN</sequence>
<dbReference type="Proteomes" id="UP000682892">
    <property type="component" value="Unassembled WGS sequence"/>
</dbReference>
<dbReference type="InterPro" id="IPR046341">
    <property type="entry name" value="SET_dom_sf"/>
</dbReference>
<gene>
    <name evidence="2" type="ORF">AaeL_AAEL009751</name>
</gene>
<dbReference type="InterPro" id="IPR001214">
    <property type="entry name" value="SET_dom"/>
</dbReference>
<dbReference type="GO" id="GO:0008757">
    <property type="term" value="F:S-adenosylmethionine-dependent methyltransferase activity"/>
    <property type="evidence" value="ECO:0007669"/>
    <property type="project" value="UniProtKB-ARBA"/>
</dbReference>
<dbReference type="PROSITE" id="PS50280">
    <property type="entry name" value="SET"/>
    <property type="match status" value="1"/>
</dbReference>
<reference evidence="2" key="3">
    <citation type="submission" date="2012-09" db="EMBL/GenBank/DDBJ databases">
        <authorList>
            <consortium name="VectorBase"/>
        </authorList>
    </citation>
    <scope>NUCLEOTIDE SEQUENCE</scope>
    <source>
        <strain evidence="2">Liverpool</strain>
    </source>
</reference>
<evidence type="ECO:0000313" key="2">
    <source>
        <dbReference type="EMBL" id="EAT38342.1"/>
    </source>
</evidence>
<dbReference type="PANTHER" id="PTHR46455">
    <property type="entry name" value="SET AND MYND DOMAIN CONTAINING, ARTHROPOD-SPECIFIC, MEMBER 4, ISOFORM A"/>
    <property type="match status" value="1"/>
</dbReference>
<reference evidence="2" key="1">
    <citation type="submission" date="2005-10" db="EMBL/GenBank/DDBJ databases">
        <authorList>
            <person name="Loftus B.J."/>
            <person name="Nene V.M."/>
            <person name="Hannick L.I."/>
            <person name="Bidwell S."/>
            <person name="Haas B."/>
            <person name="Amedeo P."/>
            <person name="Orvis J."/>
            <person name="Wortman J.R."/>
            <person name="White O.R."/>
            <person name="Salzberg S."/>
            <person name="Shumway M."/>
            <person name="Koo H."/>
            <person name="Zhao Y."/>
            <person name="Holmes M."/>
            <person name="Miller J."/>
            <person name="Schatz M."/>
            <person name="Pop M."/>
            <person name="Pai G."/>
            <person name="Utterback T."/>
            <person name="Rogers Y.-H."/>
            <person name="Kravitz S."/>
            <person name="Fraser C.M."/>
        </authorList>
    </citation>
    <scope>NUCLEOTIDE SEQUENCE</scope>
    <source>
        <strain evidence="2">Liverpool</strain>
    </source>
</reference>
<dbReference type="InterPro" id="IPR053010">
    <property type="entry name" value="SET_SmydA-8"/>
</dbReference>
<reference evidence="2" key="2">
    <citation type="journal article" date="2007" name="Science">
        <title>Genome sequence of Aedes aegypti, a major arbovirus vector.</title>
        <authorList>
            <person name="Nene V."/>
            <person name="Wortman J.R."/>
            <person name="Lawson D."/>
            <person name="Haas B."/>
            <person name="Kodira C."/>
            <person name="Tu Z.J."/>
            <person name="Loftus B."/>
            <person name="Xi Z."/>
            <person name="Megy K."/>
            <person name="Grabherr M."/>
            <person name="Ren Q."/>
            <person name="Zdobnov E.M."/>
            <person name="Lobo N.F."/>
            <person name="Campbell K.S."/>
            <person name="Brown S.E."/>
            <person name="Bonaldo M.F."/>
            <person name="Zhu J."/>
            <person name="Sinkins S.P."/>
            <person name="Hogenkamp D.G."/>
            <person name="Amedeo P."/>
            <person name="Arensburger P."/>
            <person name="Atkinson P.W."/>
            <person name="Bidwell S."/>
            <person name="Biedler J."/>
            <person name="Birney E."/>
            <person name="Bruggner R.V."/>
            <person name="Costas J."/>
            <person name="Coy M.R."/>
            <person name="Crabtree J."/>
            <person name="Crawford M."/>
            <person name="Debruyn B."/>
            <person name="Decaprio D."/>
            <person name="Eiglmeier K."/>
            <person name="Eisenstadt E."/>
            <person name="El-Dorry H."/>
            <person name="Gelbart W.M."/>
            <person name="Gomes S.L."/>
            <person name="Hammond M."/>
            <person name="Hannick L.I."/>
            <person name="Hogan J.R."/>
            <person name="Holmes M.H."/>
            <person name="Jaffe D."/>
            <person name="Johnston J.S."/>
            <person name="Kennedy R.C."/>
            <person name="Koo H."/>
            <person name="Kravitz S."/>
            <person name="Kriventseva E.V."/>
            <person name="Kulp D."/>
            <person name="Labutti K."/>
            <person name="Lee E."/>
            <person name="Li S."/>
            <person name="Lovin D.D."/>
            <person name="Mao C."/>
            <person name="Mauceli E."/>
            <person name="Menck C.F."/>
            <person name="Miller J.R."/>
            <person name="Montgomery P."/>
            <person name="Mori A."/>
            <person name="Nascimento A.L."/>
            <person name="Naveira H.F."/>
            <person name="Nusbaum C."/>
            <person name="O'leary S."/>
            <person name="Orvis J."/>
            <person name="Pertea M."/>
            <person name="Quesneville H."/>
            <person name="Reidenbach K.R."/>
            <person name="Rogers Y.H."/>
            <person name="Roth C.W."/>
            <person name="Schneider J.R."/>
            <person name="Schatz M."/>
            <person name="Shumway M."/>
            <person name="Stanke M."/>
            <person name="Stinson E.O."/>
            <person name="Tubio J.M."/>
            <person name="Vanzee J.P."/>
            <person name="Verjovski-Almeida S."/>
            <person name="Werner D."/>
            <person name="White O."/>
            <person name="Wyder S."/>
            <person name="Zeng Q."/>
            <person name="Zhao Q."/>
            <person name="Zhao Y."/>
            <person name="Hill C.A."/>
            <person name="Raikhel A.S."/>
            <person name="Soares M.B."/>
            <person name="Knudson D.L."/>
            <person name="Lee N.H."/>
            <person name="Galagan J."/>
            <person name="Salzberg S.L."/>
            <person name="Paulsen I.T."/>
            <person name="Dimopoulos G."/>
            <person name="Collins F.H."/>
            <person name="Birren B."/>
            <person name="Fraser-Liggett C.M."/>
            <person name="Severson D.W."/>
        </authorList>
    </citation>
    <scope>NUCLEOTIDE SEQUENCE [LARGE SCALE GENOMIC DNA]</scope>
    <source>
        <strain evidence="2">Liverpool</strain>
    </source>
</reference>
<dbReference type="EMBL" id="CH477609">
    <property type="protein sequence ID" value="EAT38342.1"/>
    <property type="molecule type" value="Genomic_DNA"/>
</dbReference>
<dbReference type="OMA" id="RNSCTIC"/>
<organism evidence="2 3">
    <name type="scientific">Aedes aegypti</name>
    <name type="common">Yellowfever mosquito</name>
    <name type="synonym">Culex aegypti</name>
    <dbReference type="NCBI Taxonomy" id="7159"/>
    <lineage>
        <taxon>Eukaryota</taxon>
        <taxon>Metazoa</taxon>
        <taxon>Ecdysozoa</taxon>
        <taxon>Arthropoda</taxon>
        <taxon>Hexapoda</taxon>
        <taxon>Insecta</taxon>
        <taxon>Pterygota</taxon>
        <taxon>Neoptera</taxon>
        <taxon>Endopterygota</taxon>
        <taxon>Diptera</taxon>
        <taxon>Nematocera</taxon>
        <taxon>Culicoidea</taxon>
        <taxon>Culicidae</taxon>
        <taxon>Culicinae</taxon>
        <taxon>Aedini</taxon>
        <taxon>Aedes</taxon>
        <taxon>Stegomyia</taxon>
    </lineage>
</organism>
<dbReference type="KEGG" id="aag:5572357"/>